<reference evidence="2" key="1">
    <citation type="submission" date="2020-08" db="EMBL/GenBank/DDBJ databases">
        <title>Genome sequencing and assembly of the red palm weevil Rhynchophorus ferrugineus.</title>
        <authorList>
            <person name="Dias G.B."/>
            <person name="Bergman C.M."/>
            <person name="Manee M."/>
        </authorList>
    </citation>
    <scope>NUCLEOTIDE SEQUENCE</scope>
    <source>
        <strain evidence="2">AA-2017</strain>
        <tissue evidence="2">Whole larva</tissue>
    </source>
</reference>
<evidence type="ECO:0000313" key="2">
    <source>
        <dbReference type="EMBL" id="KAF7265791.1"/>
    </source>
</evidence>
<proteinExistence type="predicted"/>
<gene>
    <name evidence="2" type="ORF">GWI33_020866</name>
</gene>
<feature type="compositionally biased region" description="Basic and acidic residues" evidence="1">
    <location>
        <begin position="37"/>
        <end position="53"/>
    </location>
</feature>
<evidence type="ECO:0000256" key="1">
    <source>
        <dbReference type="SAM" id="MobiDB-lite"/>
    </source>
</evidence>
<feature type="compositionally biased region" description="Polar residues" evidence="1">
    <location>
        <begin position="22"/>
        <end position="32"/>
    </location>
</feature>
<dbReference type="EMBL" id="JAACXV010014584">
    <property type="protein sequence ID" value="KAF7265791.1"/>
    <property type="molecule type" value="Genomic_DNA"/>
</dbReference>
<accession>A0A834HTQ0</accession>
<dbReference type="Proteomes" id="UP000625711">
    <property type="component" value="Unassembled WGS sequence"/>
</dbReference>
<comment type="caution">
    <text evidence="2">The sequence shown here is derived from an EMBL/GenBank/DDBJ whole genome shotgun (WGS) entry which is preliminary data.</text>
</comment>
<dbReference type="AlphaFoldDB" id="A0A834HTQ0"/>
<sequence length="73" mass="8513">MRQESRPILRNVSTQEDRRRCSVSNGSSTNKGRSARKSPEIVGRRFFGEKEEPTPPMGLYRVDSLRRHPNEKR</sequence>
<keyword evidence="3" id="KW-1185">Reference proteome</keyword>
<organism evidence="2 3">
    <name type="scientific">Rhynchophorus ferrugineus</name>
    <name type="common">Red palm weevil</name>
    <name type="synonym">Curculio ferrugineus</name>
    <dbReference type="NCBI Taxonomy" id="354439"/>
    <lineage>
        <taxon>Eukaryota</taxon>
        <taxon>Metazoa</taxon>
        <taxon>Ecdysozoa</taxon>
        <taxon>Arthropoda</taxon>
        <taxon>Hexapoda</taxon>
        <taxon>Insecta</taxon>
        <taxon>Pterygota</taxon>
        <taxon>Neoptera</taxon>
        <taxon>Endopterygota</taxon>
        <taxon>Coleoptera</taxon>
        <taxon>Polyphaga</taxon>
        <taxon>Cucujiformia</taxon>
        <taxon>Curculionidae</taxon>
        <taxon>Dryophthorinae</taxon>
        <taxon>Rhynchophorus</taxon>
    </lineage>
</organism>
<feature type="compositionally biased region" description="Basic and acidic residues" evidence="1">
    <location>
        <begin position="63"/>
        <end position="73"/>
    </location>
</feature>
<protein>
    <submittedName>
        <fullName evidence="2">Uncharacterized protein</fullName>
    </submittedName>
</protein>
<feature type="region of interest" description="Disordered" evidence="1">
    <location>
        <begin position="1"/>
        <end position="73"/>
    </location>
</feature>
<name>A0A834HTQ0_RHYFE</name>
<evidence type="ECO:0000313" key="3">
    <source>
        <dbReference type="Proteomes" id="UP000625711"/>
    </source>
</evidence>